<keyword evidence="1" id="KW-0378">Hydrolase</keyword>
<dbReference type="SUPFAM" id="SSF52743">
    <property type="entry name" value="Subtilisin-like"/>
    <property type="match status" value="1"/>
</dbReference>
<organism evidence="4 5">
    <name type="scientific">Cladonia borealis</name>
    <dbReference type="NCBI Taxonomy" id="184061"/>
    <lineage>
        <taxon>Eukaryota</taxon>
        <taxon>Fungi</taxon>
        <taxon>Dikarya</taxon>
        <taxon>Ascomycota</taxon>
        <taxon>Pezizomycotina</taxon>
        <taxon>Lecanoromycetes</taxon>
        <taxon>OSLEUM clade</taxon>
        <taxon>Lecanoromycetidae</taxon>
        <taxon>Lecanorales</taxon>
        <taxon>Lecanorineae</taxon>
        <taxon>Cladoniaceae</taxon>
        <taxon>Cladonia</taxon>
    </lineage>
</organism>
<dbReference type="AlphaFoldDB" id="A0AA39V1S4"/>
<reference evidence="4" key="1">
    <citation type="submission" date="2023-03" db="EMBL/GenBank/DDBJ databases">
        <title>Complete genome of Cladonia borealis.</title>
        <authorList>
            <person name="Park H."/>
        </authorList>
    </citation>
    <scope>NUCLEOTIDE SEQUENCE</scope>
    <source>
        <strain evidence="4">ANT050790</strain>
    </source>
</reference>
<feature type="region of interest" description="Disordered" evidence="2">
    <location>
        <begin position="156"/>
        <end position="181"/>
    </location>
</feature>
<dbReference type="Proteomes" id="UP001166286">
    <property type="component" value="Unassembled WGS sequence"/>
</dbReference>
<feature type="region of interest" description="Disordered" evidence="2">
    <location>
        <begin position="316"/>
        <end position="386"/>
    </location>
</feature>
<feature type="region of interest" description="Disordered" evidence="2">
    <location>
        <begin position="998"/>
        <end position="1043"/>
    </location>
</feature>
<feature type="compositionally biased region" description="Pro residues" evidence="2">
    <location>
        <begin position="1030"/>
        <end position="1039"/>
    </location>
</feature>
<dbReference type="GO" id="GO:0004252">
    <property type="term" value="F:serine-type endopeptidase activity"/>
    <property type="evidence" value="ECO:0007669"/>
    <property type="project" value="InterPro"/>
</dbReference>
<evidence type="ECO:0000313" key="4">
    <source>
        <dbReference type="EMBL" id="KAK0512623.1"/>
    </source>
</evidence>
<dbReference type="InterPro" id="IPR036852">
    <property type="entry name" value="Peptidase_S8/S53_dom_sf"/>
</dbReference>
<evidence type="ECO:0000313" key="5">
    <source>
        <dbReference type="Proteomes" id="UP001166286"/>
    </source>
</evidence>
<dbReference type="GO" id="GO:0006508">
    <property type="term" value="P:proteolysis"/>
    <property type="evidence" value="ECO:0007669"/>
    <property type="project" value="InterPro"/>
</dbReference>
<dbReference type="InterPro" id="IPR023827">
    <property type="entry name" value="Peptidase_S8_Asp-AS"/>
</dbReference>
<comment type="caution">
    <text evidence="4">The sequence shown here is derived from an EMBL/GenBank/DDBJ whole genome shotgun (WGS) entry which is preliminary data.</text>
</comment>
<feature type="compositionally biased region" description="Acidic residues" evidence="2">
    <location>
        <begin position="461"/>
        <end position="472"/>
    </location>
</feature>
<evidence type="ECO:0008006" key="6">
    <source>
        <dbReference type="Google" id="ProtNLM"/>
    </source>
</evidence>
<dbReference type="EMBL" id="JAFEKC020000009">
    <property type="protein sequence ID" value="KAK0512623.1"/>
    <property type="molecule type" value="Genomic_DNA"/>
</dbReference>
<dbReference type="InterPro" id="IPR015500">
    <property type="entry name" value="Peptidase_S8_subtilisin-rel"/>
</dbReference>
<feature type="compositionally biased region" description="Low complexity" evidence="2">
    <location>
        <begin position="1009"/>
        <end position="1029"/>
    </location>
</feature>
<keyword evidence="3" id="KW-0732">Signal</keyword>
<dbReference type="PROSITE" id="PS00136">
    <property type="entry name" value="SUBTILASE_ASP"/>
    <property type="match status" value="1"/>
</dbReference>
<feature type="signal peptide" evidence="3">
    <location>
        <begin position="1"/>
        <end position="19"/>
    </location>
</feature>
<feature type="region of interest" description="Disordered" evidence="2">
    <location>
        <begin position="461"/>
        <end position="495"/>
    </location>
</feature>
<dbReference type="Gene3D" id="3.40.50.200">
    <property type="entry name" value="Peptidase S8/S53 domain"/>
    <property type="match status" value="1"/>
</dbReference>
<dbReference type="PRINTS" id="PR00723">
    <property type="entry name" value="SUBTILISIN"/>
</dbReference>
<name>A0AA39V1S4_9LECA</name>
<keyword evidence="5" id="KW-1185">Reference proteome</keyword>
<accession>A0AA39V1S4</accession>
<evidence type="ECO:0000256" key="1">
    <source>
        <dbReference type="ARBA" id="ARBA00022801"/>
    </source>
</evidence>
<feature type="compositionally biased region" description="Low complexity" evidence="2">
    <location>
        <begin position="351"/>
        <end position="384"/>
    </location>
</feature>
<evidence type="ECO:0000256" key="2">
    <source>
        <dbReference type="SAM" id="MobiDB-lite"/>
    </source>
</evidence>
<sequence length="1167" mass="122484">MAAILPSFMFLLLPYFSVAVPVTTSFTGPYDAVVVGTNNVIELLPETTGVPIPITVLTNAVVESCGSQEVCVATKITDTAGQVSTSVLQHFDTAPSSVQAAVQEIVGAIGQGIADRTATSTSTALGPASLYVDVSLLLSAIEGVASMIAAGSKVTTTGAGSTTNTGLSSSSTSQTSVTGPTTNAAVLTNTQGSVTDEVVAVGSQSGKAYMSVLSAYPDSITTTVQALPSGATIQTITTSTCTNAGALVTMTTSGSTVSTVVPELCTNGFAFLIFGLPDLSPGSSSTSLCHRAFSFPAGILWRLLCPPIGPPQISIISIDPSELPPAVGPPGNNPPSNNPPGNSPPDDPESTKPQSQTQSQEKSTTTHSTSTTFSSTSTSSTSSSAPTVTRYAVMPLLNTSVSKFQALYAAFANQKNVTQFLNADGSLDFFALELNDTYAAALDANDNFIILPESSIDIEEEDSGVTDPDLDGADATAEAGPGQNVGARDLNDGRESQNPRLLKRIPLAGWVERFTWWSMAIISLVPGLALPQYRYSSDTDYVYPYYYTNVVQPGQGVRVYLLDTGLNMQHPEFNGRLKPGVRQGQTQTDWNIDWLFPQVDPREFYYGTSPQGLPQQEYYTYSYVDPNAPNPSGGIHPAYSDFRWRSVAQGGLTPHGTRLSAFIIGDQLGLATACSFTVVKLPQYTSGHLGQNAAFPLFSVRSALSLIKQDIIARRAQGETKFVISSSLGYAFGTDRDEHPVNTERSFKRMWNSYLNWFSDNGIAIVASAGNSRETVGDEISLIPARLMRQPEIVVGSILPNGQAHPGSQGDIGDGTLTVYAPGPYVRVVSSNAYGYTYEWISDTAGQQAGALTSYACGITVGYVAYTIAFGYSGYTSNPPQQGELPNQYAYRVTTALRRPVIPNGPPVIFNNAPPQLYQQCAGPAGYAKRDGSCPVTQVELPSGTSALPFSVTAALAGTIGDIQSAASGAEAQSSTTTLPASLTAALAGIISDIEAGASGTPSKTTIHSTSTTPSASRPSSTSSLTSTTPPQPPSPSPSPNTGIAIWLQQYTSTSGANVATWFAYTYTPGPNPTYGSPCKANDVGSTTVPDGTLVSDELNIYPTSMAISAYSKKMEYTSLSDTGVGFLDVSGGDTLIANCNAIENAKDQECGSQYVLTPRISCEWVQ</sequence>
<proteinExistence type="predicted"/>
<feature type="compositionally biased region" description="Pro residues" evidence="2">
    <location>
        <begin position="322"/>
        <end position="345"/>
    </location>
</feature>
<feature type="chain" id="PRO_5041462078" description="Peptidase S8/S53 domain-containing protein" evidence="3">
    <location>
        <begin position="20"/>
        <end position="1167"/>
    </location>
</feature>
<protein>
    <recommendedName>
        <fullName evidence="6">Peptidase S8/S53 domain-containing protein</fullName>
    </recommendedName>
</protein>
<evidence type="ECO:0000256" key="3">
    <source>
        <dbReference type="SAM" id="SignalP"/>
    </source>
</evidence>
<gene>
    <name evidence="4" type="ORF">JMJ35_004640</name>
</gene>